<dbReference type="SUPFAM" id="SSF102114">
    <property type="entry name" value="Radical SAM enzymes"/>
    <property type="match status" value="1"/>
</dbReference>
<dbReference type="InterPro" id="IPR007197">
    <property type="entry name" value="rSAM"/>
</dbReference>
<sequence length="359" mass="40566">MRDFNQAPLLIYWEVTRACELACRHCRAEAMPRRHPLELTTEEGYRLLERLRTFSEPPPHLVFTGGDPLQRPDLFDWMSYAVELGFLTAITPSGTYALTPEVVRRFKEVGVWMMSVSLDGSTAERHDAIRQVPGSFDQTVRAIKWAKAEGLPLQINTLVCAETYDDIPAIGELLATLGVERWSIFFLVSTGRGRVLGDITPQQAEDLLMWIHNFSRTAPFAIKTTEAHHYRRVAIQRTRSEGYDQEPRRVRQGFGIRDGAGIMFISHIGEIYPAGFLPIVVGNVRRDDPVQVYREHELFRALRTPDLFKGKCGVCEFRKVCGGSRARAYAATGDPLESDPLCVYVPPAWEAQQAGVMAR</sequence>
<feature type="domain" description="Radical SAM core" evidence="7">
    <location>
        <begin position="5"/>
        <end position="218"/>
    </location>
</feature>
<accession>A0A0P6YAC2</accession>
<dbReference type="InterPro" id="IPR013785">
    <property type="entry name" value="Aldolase_TIM"/>
</dbReference>
<dbReference type="PATRIC" id="fig|872965.6.peg.3046"/>
<dbReference type="SFLD" id="SFLDG01386">
    <property type="entry name" value="main_SPASM_domain-containing"/>
    <property type="match status" value="1"/>
</dbReference>
<dbReference type="CDD" id="cd21123">
    <property type="entry name" value="SPASM_MftC-like"/>
    <property type="match status" value="1"/>
</dbReference>
<dbReference type="CDD" id="cd01335">
    <property type="entry name" value="Radical_SAM"/>
    <property type="match status" value="1"/>
</dbReference>
<dbReference type="SFLD" id="SFLDG01067">
    <property type="entry name" value="SPASM/twitch_domain_containing"/>
    <property type="match status" value="1"/>
</dbReference>
<dbReference type="InterPro" id="IPR017200">
    <property type="entry name" value="PqqE-like"/>
</dbReference>
<dbReference type="RefSeq" id="WP_060687697.1">
    <property type="nucleotide sequence ID" value="NZ_LGKN01000007.1"/>
</dbReference>
<dbReference type="GO" id="GO:0003824">
    <property type="term" value="F:catalytic activity"/>
    <property type="evidence" value="ECO:0007669"/>
    <property type="project" value="InterPro"/>
</dbReference>
<dbReference type="PANTHER" id="PTHR11228">
    <property type="entry name" value="RADICAL SAM DOMAIN PROTEIN"/>
    <property type="match status" value="1"/>
</dbReference>
<proteinExistence type="predicted"/>
<evidence type="ECO:0000259" key="7">
    <source>
        <dbReference type="PROSITE" id="PS51918"/>
    </source>
</evidence>
<dbReference type="EMBL" id="LGKN01000007">
    <property type="protein sequence ID" value="KPL86958.1"/>
    <property type="molecule type" value="Genomic_DNA"/>
</dbReference>
<keyword evidence="4" id="KW-0479">Metal-binding</keyword>
<dbReference type="PANTHER" id="PTHR11228:SF34">
    <property type="entry name" value="TUNGSTEN-CONTAINING ALDEHYDE FERREDOXIN OXIDOREDUCTASE COFACTOR MODIFYING PROTEIN"/>
    <property type="match status" value="1"/>
</dbReference>
<dbReference type="PROSITE" id="PS51918">
    <property type="entry name" value="RADICAL_SAM"/>
    <property type="match status" value="1"/>
</dbReference>
<dbReference type="InterPro" id="IPR006638">
    <property type="entry name" value="Elp3/MiaA/NifB-like_rSAM"/>
</dbReference>
<dbReference type="GO" id="GO:0046872">
    <property type="term" value="F:metal ion binding"/>
    <property type="evidence" value="ECO:0007669"/>
    <property type="project" value="UniProtKB-KW"/>
</dbReference>
<comment type="caution">
    <text evidence="8">The sequence shown here is derived from an EMBL/GenBank/DDBJ whole genome shotgun (WGS) entry which is preliminary data.</text>
</comment>
<keyword evidence="2" id="KW-0004">4Fe-4S</keyword>
<comment type="cofactor">
    <cofactor evidence="1">
        <name>[4Fe-4S] cluster</name>
        <dbReference type="ChEBI" id="CHEBI:49883"/>
    </cofactor>
</comment>
<evidence type="ECO:0000256" key="2">
    <source>
        <dbReference type="ARBA" id="ARBA00022485"/>
    </source>
</evidence>
<organism evidence="8 9">
    <name type="scientific">Ardenticatena maritima</name>
    <dbReference type="NCBI Taxonomy" id="872965"/>
    <lineage>
        <taxon>Bacteria</taxon>
        <taxon>Bacillati</taxon>
        <taxon>Chloroflexota</taxon>
        <taxon>Ardenticatenia</taxon>
        <taxon>Ardenticatenales</taxon>
        <taxon>Ardenticatenaceae</taxon>
        <taxon>Ardenticatena</taxon>
    </lineage>
</organism>
<name>A0A0P6YAC2_9CHLR</name>
<evidence type="ECO:0000256" key="4">
    <source>
        <dbReference type="ARBA" id="ARBA00022723"/>
    </source>
</evidence>
<keyword evidence="3" id="KW-0949">S-adenosyl-L-methionine</keyword>
<evidence type="ECO:0000256" key="6">
    <source>
        <dbReference type="ARBA" id="ARBA00023014"/>
    </source>
</evidence>
<evidence type="ECO:0000313" key="8">
    <source>
        <dbReference type="EMBL" id="KPL86958.1"/>
    </source>
</evidence>
<dbReference type="AlphaFoldDB" id="A0A0P6YAC2"/>
<keyword evidence="5" id="KW-0408">Iron</keyword>
<dbReference type="Pfam" id="PF04055">
    <property type="entry name" value="Radical_SAM"/>
    <property type="match status" value="1"/>
</dbReference>
<evidence type="ECO:0000256" key="3">
    <source>
        <dbReference type="ARBA" id="ARBA00022691"/>
    </source>
</evidence>
<dbReference type="SMART" id="SM00729">
    <property type="entry name" value="Elp3"/>
    <property type="match status" value="1"/>
</dbReference>
<evidence type="ECO:0000256" key="1">
    <source>
        <dbReference type="ARBA" id="ARBA00001966"/>
    </source>
</evidence>
<dbReference type="InterPro" id="IPR050377">
    <property type="entry name" value="Radical_SAM_PqqE_MftC-like"/>
</dbReference>
<dbReference type="NCBIfam" id="TIGR04053">
    <property type="entry name" value="TIGR04053 family radical SAM/SPASM domain-containing protein"/>
    <property type="match status" value="1"/>
</dbReference>
<protein>
    <submittedName>
        <fullName evidence="8">Fe-S oxidoreductase</fullName>
    </submittedName>
</protein>
<dbReference type="PIRSF" id="PIRSF037420">
    <property type="entry name" value="PQQ_syn_pqqE"/>
    <property type="match status" value="1"/>
</dbReference>
<dbReference type="Gene3D" id="3.20.20.70">
    <property type="entry name" value="Aldolase class I"/>
    <property type="match status" value="1"/>
</dbReference>
<dbReference type="InterPro" id="IPR058240">
    <property type="entry name" value="rSAM_sf"/>
</dbReference>
<keyword evidence="6" id="KW-0411">Iron-sulfur</keyword>
<gene>
    <name evidence="8" type="ORF">SE16_12880</name>
</gene>
<reference evidence="8 9" key="1">
    <citation type="submission" date="2015-07" db="EMBL/GenBank/DDBJ databases">
        <title>Whole genome sequence of Ardenticatena maritima DSM 23922.</title>
        <authorList>
            <person name="Hemp J."/>
            <person name="Ward L.M."/>
            <person name="Pace L.A."/>
            <person name="Fischer W.W."/>
        </authorList>
    </citation>
    <scope>NUCLEOTIDE SEQUENCE [LARGE SCALE GENOMIC DNA]</scope>
    <source>
        <strain evidence="8 9">110S</strain>
    </source>
</reference>
<dbReference type="GO" id="GO:0051539">
    <property type="term" value="F:4 iron, 4 sulfur cluster binding"/>
    <property type="evidence" value="ECO:0007669"/>
    <property type="project" value="UniProtKB-KW"/>
</dbReference>
<dbReference type="Proteomes" id="UP000050502">
    <property type="component" value="Unassembled WGS sequence"/>
</dbReference>
<evidence type="ECO:0000256" key="5">
    <source>
        <dbReference type="ARBA" id="ARBA00023004"/>
    </source>
</evidence>
<dbReference type="SFLD" id="SFLDS00029">
    <property type="entry name" value="Radical_SAM"/>
    <property type="match status" value="1"/>
</dbReference>
<evidence type="ECO:0000313" key="9">
    <source>
        <dbReference type="Proteomes" id="UP000050502"/>
    </source>
</evidence>